<dbReference type="AlphaFoldDB" id="A0A6H1ZB60"/>
<dbReference type="EMBL" id="MT144687">
    <property type="protein sequence ID" value="QJH97461.1"/>
    <property type="molecule type" value="Genomic_DNA"/>
</dbReference>
<gene>
    <name evidence="1" type="ORF">TM448A00186_0058</name>
    <name evidence="2" type="ORF">TM448B01012_0026</name>
</gene>
<proteinExistence type="predicted"/>
<protein>
    <submittedName>
        <fullName evidence="1">Uncharacterized protein</fullName>
    </submittedName>
</protein>
<name>A0A6H1ZB60_9ZZZZ</name>
<accession>A0A6H1ZB60</accession>
<evidence type="ECO:0000313" key="1">
    <source>
        <dbReference type="EMBL" id="QJA45146.1"/>
    </source>
</evidence>
<dbReference type="EMBL" id="MT143986">
    <property type="protein sequence ID" value="QJA45146.1"/>
    <property type="molecule type" value="Genomic_DNA"/>
</dbReference>
<sequence length="104" mass="12119">MTANNIKEVKPNGLKDGEYMHEWIDQDAVIYDLPTEEIIESLCRDNRILNKKLNELIMAVESKYPNESRHETALRYIRERESKSLTAGKDILKKKGVENEIQSK</sequence>
<reference evidence="1" key="1">
    <citation type="submission" date="2020-03" db="EMBL/GenBank/DDBJ databases">
        <title>The deep terrestrial virosphere.</title>
        <authorList>
            <person name="Holmfeldt K."/>
            <person name="Nilsson E."/>
            <person name="Simone D."/>
            <person name="Lopez-Fernandez M."/>
            <person name="Wu X."/>
            <person name="de Brujin I."/>
            <person name="Lundin D."/>
            <person name="Andersson A."/>
            <person name="Bertilsson S."/>
            <person name="Dopson M."/>
        </authorList>
    </citation>
    <scope>NUCLEOTIDE SEQUENCE</scope>
    <source>
        <strain evidence="1">TM448A00186</strain>
        <strain evidence="2">TM448B01012</strain>
    </source>
</reference>
<organism evidence="1">
    <name type="scientific">viral metagenome</name>
    <dbReference type="NCBI Taxonomy" id="1070528"/>
    <lineage>
        <taxon>unclassified sequences</taxon>
        <taxon>metagenomes</taxon>
        <taxon>organismal metagenomes</taxon>
    </lineage>
</organism>
<evidence type="ECO:0000313" key="2">
    <source>
        <dbReference type="EMBL" id="QJH97461.1"/>
    </source>
</evidence>